<reference evidence="2" key="2">
    <citation type="submission" date="2015-01" db="EMBL/GenBank/DDBJ databases">
        <title>Evolutionary Origins and Diversification of the Mycorrhizal Mutualists.</title>
        <authorList>
            <consortium name="DOE Joint Genome Institute"/>
            <consortium name="Mycorrhizal Genomics Consortium"/>
            <person name="Kohler A."/>
            <person name="Kuo A."/>
            <person name="Nagy L.G."/>
            <person name="Floudas D."/>
            <person name="Copeland A."/>
            <person name="Barry K.W."/>
            <person name="Cichocki N."/>
            <person name="Veneault-Fourrey C."/>
            <person name="LaButti K."/>
            <person name="Lindquist E.A."/>
            <person name="Lipzen A."/>
            <person name="Lundell T."/>
            <person name="Morin E."/>
            <person name="Murat C."/>
            <person name="Riley R."/>
            <person name="Ohm R."/>
            <person name="Sun H."/>
            <person name="Tunlid A."/>
            <person name="Henrissat B."/>
            <person name="Grigoriev I.V."/>
            <person name="Hibbett D.S."/>
            <person name="Martin F."/>
        </authorList>
    </citation>
    <scope>NUCLEOTIDE SEQUENCE [LARGE SCALE GENOMIC DNA]</scope>
    <source>
        <strain evidence="2">Foug A</strain>
    </source>
</reference>
<name>A0A0C2ZZY1_9AGAM</name>
<keyword evidence="2" id="KW-1185">Reference proteome</keyword>
<reference evidence="1 2" key="1">
    <citation type="submission" date="2014-04" db="EMBL/GenBank/DDBJ databases">
        <authorList>
            <consortium name="DOE Joint Genome Institute"/>
            <person name="Kuo A."/>
            <person name="Kohler A."/>
            <person name="Nagy L.G."/>
            <person name="Floudas D."/>
            <person name="Copeland A."/>
            <person name="Barry K.W."/>
            <person name="Cichocki N."/>
            <person name="Veneault-Fourrey C."/>
            <person name="LaButti K."/>
            <person name="Lindquist E.A."/>
            <person name="Lipzen A."/>
            <person name="Lundell T."/>
            <person name="Morin E."/>
            <person name="Murat C."/>
            <person name="Sun H."/>
            <person name="Tunlid A."/>
            <person name="Henrissat B."/>
            <person name="Grigoriev I.V."/>
            <person name="Hibbett D.S."/>
            <person name="Martin F."/>
            <person name="Nordberg H.P."/>
            <person name="Cantor M.N."/>
            <person name="Hua S.X."/>
        </authorList>
    </citation>
    <scope>NUCLEOTIDE SEQUENCE [LARGE SCALE GENOMIC DNA]</scope>
    <source>
        <strain evidence="1 2">Foug A</strain>
    </source>
</reference>
<dbReference type="AlphaFoldDB" id="A0A0C2ZZY1"/>
<proteinExistence type="predicted"/>
<accession>A0A0C2ZZY1</accession>
<dbReference type="InParanoid" id="A0A0C2ZZY1"/>
<protein>
    <submittedName>
        <fullName evidence="1">Uncharacterized protein</fullName>
    </submittedName>
</protein>
<dbReference type="HOGENOM" id="CLU_2251667_0_0_1"/>
<evidence type="ECO:0000313" key="2">
    <source>
        <dbReference type="Proteomes" id="UP000053989"/>
    </source>
</evidence>
<sequence>MQRSDNVGTILEGFSAFPDVQTTSNFSNMLIPLEAIGEQGDPKRAVNLPRMASIMTFPQLKSPDHRITPSFDPQSRAGMAAHLTEQVKYRLPVLVNKLSKKICA</sequence>
<organism evidence="1 2">
    <name type="scientific">Scleroderma citrinum Foug A</name>
    <dbReference type="NCBI Taxonomy" id="1036808"/>
    <lineage>
        <taxon>Eukaryota</taxon>
        <taxon>Fungi</taxon>
        <taxon>Dikarya</taxon>
        <taxon>Basidiomycota</taxon>
        <taxon>Agaricomycotina</taxon>
        <taxon>Agaricomycetes</taxon>
        <taxon>Agaricomycetidae</taxon>
        <taxon>Boletales</taxon>
        <taxon>Sclerodermatineae</taxon>
        <taxon>Sclerodermataceae</taxon>
        <taxon>Scleroderma</taxon>
    </lineage>
</organism>
<evidence type="ECO:0000313" key="1">
    <source>
        <dbReference type="EMBL" id="KIM57992.1"/>
    </source>
</evidence>
<dbReference type="EMBL" id="KN822092">
    <property type="protein sequence ID" value="KIM57992.1"/>
    <property type="molecule type" value="Genomic_DNA"/>
</dbReference>
<dbReference type="Proteomes" id="UP000053989">
    <property type="component" value="Unassembled WGS sequence"/>
</dbReference>
<gene>
    <name evidence="1" type="ORF">SCLCIDRAFT_1218919</name>
</gene>